<accession>A0ABT0Q7Z9</accession>
<gene>
    <name evidence="1" type="ORF">M3P21_18585</name>
</gene>
<name>A0ABT0Q7Z9_9RHOB</name>
<reference evidence="1" key="1">
    <citation type="submission" date="2022-05" db="EMBL/GenBank/DDBJ databases">
        <authorList>
            <person name="Park J.-S."/>
        </authorList>
    </citation>
    <scope>NUCLEOTIDE SEQUENCE</scope>
    <source>
        <strain evidence="1">2012CJ41-6</strain>
    </source>
</reference>
<protein>
    <submittedName>
        <fullName evidence="1">Uncharacterized protein</fullName>
    </submittedName>
</protein>
<dbReference type="EMBL" id="JAMFMB010000031">
    <property type="protein sequence ID" value="MCL6285542.1"/>
    <property type="molecule type" value="Genomic_DNA"/>
</dbReference>
<sequence>MPIELQPPSAFKKWSKGANRFVAALRTQHGAPGQKRITQNETSIRLRIARSVACGNFTDAVLDALRLRLEHVADDDIRWHGSQADLDENGDAFVRVTNDAAFLTHEAGNGGEFVLEMADLPARSFCIIDASPERVLNSIIGALKQAELIASAEREAWTGGTDGSEVESWLAETFKVIRRNPPTLGDVINGLVEAQRSGELEVIGADGALLNVWQSMQGPGGMVRSATQSVTSLRFGDDDLSVRAELPEHPADDITKRARELSSAQRTERQMTRLLNQHNEDQTKVHKLLGLLDEHARRTNELVRRAHEIASRDDLSGDEKFDELLAVFEGDETDKSQVSREAYG</sequence>
<proteinExistence type="predicted"/>
<comment type="caution">
    <text evidence="1">The sequence shown here is derived from an EMBL/GenBank/DDBJ whole genome shotgun (WGS) entry which is preliminary data.</text>
</comment>
<dbReference type="Proteomes" id="UP001203880">
    <property type="component" value="Unassembled WGS sequence"/>
</dbReference>
<keyword evidence="2" id="KW-1185">Reference proteome</keyword>
<organism evidence="1 2">
    <name type="scientific">Ruegeria spongiae</name>
    <dbReference type="NCBI Taxonomy" id="2942209"/>
    <lineage>
        <taxon>Bacteria</taxon>
        <taxon>Pseudomonadati</taxon>
        <taxon>Pseudomonadota</taxon>
        <taxon>Alphaproteobacteria</taxon>
        <taxon>Rhodobacterales</taxon>
        <taxon>Roseobacteraceae</taxon>
        <taxon>Ruegeria</taxon>
    </lineage>
</organism>
<evidence type="ECO:0000313" key="2">
    <source>
        <dbReference type="Proteomes" id="UP001203880"/>
    </source>
</evidence>
<evidence type="ECO:0000313" key="1">
    <source>
        <dbReference type="EMBL" id="MCL6285542.1"/>
    </source>
</evidence>
<dbReference type="RefSeq" id="WP_249712438.1">
    <property type="nucleotide sequence ID" value="NZ_JAMFMB010000031.1"/>
</dbReference>